<name>A0AAN7GTD9_9MYRT</name>
<reference evidence="12 13" key="1">
    <citation type="journal article" date="2023" name="Hortic Res">
        <title>Pangenome of water caltrop reveals structural variations and asymmetric subgenome divergence after allopolyploidization.</title>
        <authorList>
            <person name="Zhang X."/>
            <person name="Chen Y."/>
            <person name="Wang L."/>
            <person name="Yuan Y."/>
            <person name="Fang M."/>
            <person name="Shi L."/>
            <person name="Lu R."/>
            <person name="Comes H.P."/>
            <person name="Ma Y."/>
            <person name="Chen Y."/>
            <person name="Huang G."/>
            <person name="Zhou Y."/>
            <person name="Zheng Z."/>
            <person name="Qiu Y."/>
        </authorList>
    </citation>
    <scope>NUCLEOTIDE SEQUENCE [LARGE SCALE GENOMIC DNA]</scope>
    <source>
        <tissue evidence="12">Roots</tissue>
    </source>
</reference>
<dbReference type="GO" id="GO:0003677">
    <property type="term" value="F:DNA binding"/>
    <property type="evidence" value="ECO:0007669"/>
    <property type="project" value="UniProtKB-KW"/>
</dbReference>
<evidence type="ECO:0000256" key="9">
    <source>
        <dbReference type="SAM" id="MobiDB-lite"/>
    </source>
</evidence>
<dbReference type="Proteomes" id="UP001345219">
    <property type="component" value="Chromosome 10"/>
</dbReference>
<dbReference type="InterPro" id="IPR015300">
    <property type="entry name" value="DNA-bd_pseudobarrel_sf"/>
</dbReference>
<evidence type="ECO:0000256" key="7">
    <source>
        <dbReference type="ARBA" id="ARBA00023294"/>
    </source>
</evidence>
<gene>
    <name evidence="12" type="ORF">SAY87_012444</name>
</gene>
<protein>
    <recommendedName>
        <fullName evidence="8">Auxin response factor</fullName>
    </recommendedName>
</protein>
<feature type="compositionally biased region" description="Polar residues" evidence="9">
    <location>
        <begin position="480"/>
        <end position="489"/>
    </location>
</feature>
<keyword evidence="3 8" id="KW-0805">Transcription regulation</keyword>
<dbReference type="Pfam" id="PF06507">
    <property type="entry name" value="ARF_AD"/>
    <property type="match status" value="1"/>
</dbReference>
<dbReference type="Gene3D" id="2.30.30.1040">
    <property type="match status" value="1"/>
</dbReference>
<accession>A0AAN7GTD9</accession>
<evidence type="ECO:0000256" key="6">
    <source>
        <dbReference type="ARBA" id="ARBA00023242"/>
    </source>
</evidence>
<dbReference type="SUPFAM" id="SSF101936">
    <property type="entry name" value="DNA-binding pseudobarrel domain"/>
    <property type="match status" value="1"/>
</dbReference>
<evidence type="ECO:0000256" key="8">
    <source>
        <dbReference type="RuleBase" id="RU004561"/>
    </source>
</evidence>
<keyword evidence="5 8" id="KW-0804">Transcription</keyword>
<comment type="similarity">
    <text evidence="2 8">Belongs to the ARF family.</text>
</comment>
<keyword evidence="4 8" id="KW-0238">DNA-binding</keyword>
<dbReference type="EMBL" id="JAXIOK010000021">
    <property type="protein sequence ID" value="KAK4746132.1"/>
    <property type="molecule type" value="Genomic_DNA"/>
</dbReference>
<keyword evidence="6 8" id="KW-0539">Nucleus</keyword>
<feature type="domain" description="PB1" evidence="11">
    <location>
        <begin position="802"/>
        <end position="886"/>
    </location>
</feature>
<comment type="caution">
    <text evidence="12">The sequence shown here is derived from an EMBL/GenBank/DDBJ whole genome shotgun (WGS) entry which is preliminary data.</text>
</comment>
<keyword evidence="13" id="KW-1185">Reference proteome</keyword>
<dbReference type="InterPro" id="IPR053793">
    <property type="entry name" value="PB1-like"/>
</dbReference>
<dbReference type="CDD" id="cd10017">
    <property type="entry name" value="B3_DNA"/>
    <property type="match status" value="1"/>
</dbReference>
<comment type="subunit">
    <text evidence="8">Homodimers and heterodimers.</text>
</comment>
<dbReference type="PANTHER" id="PTHR31384:SF10">
    <property type="entry name" value="AUXIN RESPONSE FACTOR 5"/>
    <property type="match status" value="1"/>
</dbReference>
<organism evidence="12 13">
    <name type="scientific">Trapa incisa</name>
    <dbReference type="NCBI Taxonomy" id="236973"/>
    <lineage>
        <taxon>Eukaryota</taxon>
        <taxon>Viridiplantae</taxon>
        <taxon>Streptophyta</taxon>
        <taxon>Embryophyta</taxon>
        <taxon>Tracheophyta</taxon>
        <taxon>Spermatophyta</taxon>
        <taxon>Magnoliopsida</taxon>
        <taxon>eudicotyledons</taxon>
        <taxon>Gunneridae</taxon>
        <taxon>Pentapetalae</taxon>
        <taxon>rosids</taxon>
        <taxon>malvids</taxon>
        <taxon>Myrtales</taxon>
        <taxon>Lythraceae</taxon>
        <taxon>Trapa</taxon>
    </lineage>
</organism>
<evidence type="ECO:0000256" key="1">
    <source>
        <dbReference type="ARBA" id="ARBA00004123"/>
    </source>
</evidence>
<dbReference type="FunFam" id="2.40.330.10:FF:000001">
    <property type="entry name" value="Auxin response factor"/>
    <property type="match status" value="1"/>
</dbReference>
<evidence type="ECO:0000256" key="2">
    <source>
        <dbReference type="ARBA" id="ARBA00007853"/>
    </source>
</evidence>
<dbReference type="SUPFAM" id="SSF54277">
    <property type="entry name" value="CAD &amp; PB1 domains"/>
    <property type="match status" value="1"/>
</dbReference>
<evidence type="ECO:0000256" key="3">
    <source>
        <dbReference type="ARBA" id="ARBA00023015"/>
    </source>
</evidence>
<keyword evidence="7 8" id="KW-0927">Auxin signaling pathway</keyword>
<dbReference type="AlphaFoldDB" id="A0AAN7GTD9"/>
<sequence length="928" mass="102519">MMGSTVEGKIKTLQPQHPSTLLEEMKLLKEMQEQSGSRKCINSELWHACAGPLASLPQLGSLVYYFPQGHSEQVAVSTKRSATAQIPNYPNLPSQLLCQVHNVTLHADKETDEIYAQMTLQPVNSEKDVFPVPDFGLKPSRHPSEFFCKTLTASDTSTHGGFSVPRRAAEKLFPPLDYTMQPPTQELVVKDLHDNTWTFRHIYRGQPKRHLLTTGWSLFVGAKRLRAGDSVLFIRDEKSQLLVGVRHANRQQTTLPSSVLSADSMHIGILAAAAHAATNQSSFTIFYNPRACPSEFVVPLVKYRKAVYGTRISVGMRFGMMFETEESGKRRYMGTIIGLSDLDPLRWPGSKWRNLQVEWDEPGCLDKQNRVSPWEVETPESLFIFPSLTSGLKRPFSETDWGNLIKRPLMQFPENGHGRGTFLPYSPVPNLCSEQLIKMILKPPQMGAFPLPRDVDSKVPVPLQEFNYNMSDIVNKKQDQSSTVCSSPQVVGGAAKDESPTKSETQVLEAEKLKLDPEYKIGPGLMNQMLPVGECNGENLWACLLNQQNNHICPPPTFINQNQAPIILQPNSSPATQAINVVQTDQDGLQGSSSLLNAEEWMVNPVIPQSLAGLMRSQSSPSVLSMQDQSPSFIDPMAQILPSMGAEIWDPTGNLQYLSQVDQLTPLPEQDPSSLCCISNSVSVRDLSDESNNESGIYNCLKGGSYIVDPSVSSAILDEFCSMKDVRFQNPSDCMVGGTFSSSQDVQSQITSASLVDVQPLPPHDFRDSSGVTSSSNVDFDDNSLLKNNCSWQQVAPLPPMRTYTKVQKAGSVGRSIDVTNFKNYEELLSAIECMFGLEGVLNDPRGSGWKLVYVDYENDVLLVGDDPWEEFVGCVRCIRILSPAEVHQMSEEGMELLNSAAAQGLNGALLKYPAGGRYEMGLKAGKL</sequence>
<dbReference type="GO" id="GO:0005634">
    <property type="term" value="C:nucleus"/>
    <property type="evidence" value="ECO:0007669"/>
    <property type="project" value="UniProtKB-SubCell"/>
</dbReference>
<comment type="function">
    <text evidence="8">Auxin response factors (ARFs) are transcriptional factors that bind specifically to the DNA sequence 5'-TGTCTC-3' found in the auxin-responsive promoter elements (AuxREs).</text>
</comment>
<evidence type="ECO:0000259" key="11">
    <source>
        <dbReference type="PROSITE" id="PS51745"/>
    </source>
</evidence>
<dbReference type="Pfam" id="PF02362">
    <property type="entry name" value="B3"/>
    <property type="match status" value="1"/>
</dbReference>
<dbReference type="PROSITE" id="PS51745">
    <property type="entry name" value="PB1"/>
    <property type="match status" value="1"/>
</dbReference>
<dbReference type="FunFam" id="2.30.30.1040:FF:000001">
    <property type="entry name" value="Auxin response factor"/>
    <property type="match status" value="1"/>
</dbReference>
<dbReference type="PANTHER" id="PTHR31384">
    <property type="entry name" value="AUXIN RESPONSE FACTOR 4-RELATED"/>
    <property type="match status" value="1"/>
</dbReference>
<dbReference type="GO" id="GO:0009734">
    <property type="term" value="P:auxin-activated signaling pathway"/>
    <property type="evidence" value="ECO:0007669"/>
    <property type="project" value="UniProtKB-KW"/>
</dbReference>
<dbReference type="Gene3D" id="3.10.20.90">
    <property type="entry name" value="Phosphatidylinositol 3-kinase Catalytic Subunit, Chain A, domain 1"/>
    <property type="match status" value="1"/>
</dbReference>
<evidence type="ECO:0000256" key="4">
    <source>
        <dbReference type="ARBA" id="ARBA00023125"/>
    </source>
</evidence>
<dbReference type="Pfam" id="PF02309">
    <property type="entry name" value="AUX_IAA"/>
    <property type="match status" value="1"/>
</dbReference>
<dbReference type="InterPro" id="IPR003340">
    <property type="entry name" value="B3_DNA-bd"/>
</dbReference>
<feature type="domain" description="TF-B3" evidence="10">
    <location>
        <begin position="147"/>
        <end position="249"/>
    </location>
</feature>
<dbReference type="InterPro" id="IPR010525">
    <property type="entry name" value="ARF_dom"/>
</dbReference>
<evidence type="ECO:0000313" key="12">
    <source>
        <dbReference type="EMBL" id="KAK4746132.1"/>
    </source>
</evidence>
<dbReference type="InterPro" id="IPR033389">
    <property type="entry name" value="AUX/IAA_dom"/>
</dbReference>
<evidence type="ECO:0000313" key="13">
    <source>
        <dbReference type="Proteomes" id="UP001345219"/>
    </source>
</evidence>
<dbReference type="SMART" id="SM01019">
    <property type="entry name" value="B3"/>
    <property type="match status" value="1"/>
</dbReference>
<dbReference type="Gene3D" id="2.40.330.10">
    <property type="entry name" value="DNA-binding pseudobarrel domain"/>
    <property type="match status" value="1"/>
</dbReference>
<dbReference type="GO" id="GO:0006355">
    <property type="term" value="P:regulation of DNA-templated transcription"/>
    <property type="evidence" value="ECO:0007669"/>
    <property type="project" value="InterPro"/>
</dbReference>
<proteinExistence type="inferred from homology"/>
<dbReference type="PROSITE" id="PS50863">
    <property type="entry name" value="B3"/>
    <property type="match status" value="1"/>
</dbReference>
<evidence type="ECO:0000256" key="5">
    <source>
        <dbReference type="ARBA" id="ARBA00023163"/>
    </source>
</evidence>
<comment type="subcellular location">
    <subcellularLocation>
        <location evidence="1 8">Nucleus</location>
    </subcellularLocation>
</comment>
<dbReference type="FunFam" id="3.10.20.90:FF:000047">
    <property type="entry name" value="Auxin response factor"/>
    <property type="match status" value="1"/>
</dbReference>
<dbReference type="InterPro" id="IPR044835">
    <property type="entry name" value="ARF_plant"/>
</dbReference>
<feature type="region of interest" description="Disordered" evidence="9">
    <location>
        <begin position="479"/>
        <end position="506"/>
    </location>
</feature>
<evidence type="ECO:0000259" key="10">
    <source>
        <dbReference type="PROSITE" id="PS50863"/>
    </source>
</evidence>